<name>A0A151JCV5_9HYME</name>
<organism evidence="1 2">
    <name type="scientific">Trachymyrmex cornetzi</name>
    <dbReference type="NCBI Taxonomy" id="471704"/>
    <lineage>
        <taxon>Eukaryota</taxon>
        <taxon>Metazoa</taxon>
        <taxon>Ecdysozoa</taxon>
        <taxon>Arthropoda</taxon>
        <taxon>Hexapoda</taxon>
        <taxon>Insecta</taxon>
        <taxon>Pterygota</taxon>
        <taxon>Neoptera</taxon>
        <taxon>Endopterygota</taxon>
        <taxon>Hymenoptera</taxon>
        <taxon>Apocrita</taxon>
        <taxon>Aculeata</taxon>
        <taxon>Formicoidea</taxon>
        <taxon>Formicidae</taxon>
        <taxon>Myrmicinae</taxon>
        <taxon>Trachymyrmex</taxon>
    </lineage>
</organism>
<reference evidence="1 2" key="1">
    <citation type="submission" date="2015-09" db="EMBL/GenBank/DDBJ databases">
        <title>Trachymyrmex cornetzi WGS genome.</title>
        <authorList>
            <person name="Nygaard S."/>
            <person name="Hu H."/>
            <person name="Boomsma J."/>
            <person name="Zhang G."/>
        </authorList>
    </citation>
    <scope>NUCLEOTIDE SEQUENCE [LARGE SCALE GENOMIC DNA]</scope>
    <source>
        <strain evidence="1">Tcor2-1</strain>
        <tissue evidence="1">Whole body</tissue>
    </source>
</reference>
<accession>A0A151JCV5</accession>
<sequence length="110" mass="12612">MALRDLLSKFFIVACNLNQKLIARDYILKLSDENENNYKVFENFTRECSSTLLCIMHKLGHCDSVITLTISWHIEVRECFNHEENDAGGHIDEFRHRINGNTGVGVGKLS</sequence>
<dbReference type="AlphaFoldDB" id="A0A151JCV5"/>
<evidence type="ECO:0000313" key="1">
    <source>
        <dbReference type="EMBL" id="KYN23247.1"/>
    </source>
</evidence>
<evidence type="ECO:0000313" key="2">
    <source>
        <dbReference type="Proteomes" id="UP000078492"/>
    </source>
</evidence>
<dbReference type="EMBL" id="KQ979040">
    <property type="protein sequence ID" value="KYN23247.1"/>
    <property type="molecule type" value="Genomic_DNA"/>
</dbReference>
<gene>
    <name evidence="1" type="ORF">ALC57_04336</name>
</gene>
<dbReference type="Proteomes" id="UP000078492">
    <property type="component" value="Unassembled WGS sequence"/>
</dbReference>
<protein>
    <submittedName>
        <fullName evidence="1">Uncharacterized protein</fullName>
    </submittedName>
</protein>
<keyword evidence="2" id="KW-1185">Reference proteome</keyword>
<proteinExistence type="predicted"/>